<reference evidence="2" key="1">
    <citation type="submission" date="2018-06" db="EMBL/GenBank/DDBJ databases">
        <authorList>
            <person name="Zhirakovskaya E."/>
        </authorList>
    </citation>
    <scope>NUCLEOTIDE SEQUENCE</scope>
</reference>
<accession>A0A3B0USZ3</accession>
<organism evidence="2">
    <name type="scientific">hydrothermal vent metagenome</name>
    <dbReference type="NCBI Taxonomy" id="652676"/>
    <lineage>
        <taxon>unclassified sequences</taxon>
        <taxon>metagenomes</taxon>
        <taxon>ecological metagenomes</taxon>
    </lineage>
</organism>
<dbReference type="PROSITE" id="PS51257">
    <property type="entry name" value="PROKAR_LIPOPROTEIN"/>
    <property type="match status" value="1"/>
</dbReference>
<dbReference type="EMBL" id="UOEY01000002">
    <property type="protein sequence ID" value="VAW34215.1"/>
    <property type="molecule type" value="Genomic_DNA"/>
</dbReference>
<feature type="compositionally biased region" description="Basic and acidic residues" evidence="1">
    <location>
        <begin position="116"/>
        <end position="127"/>
    </location>
</feature>
<evidence type="ECO:0008006" key="3">
    <source>
        <dbReference type="Google" id="ProtNLM"/>
    </source>
</evidence>
<name>A0A3B0USZ3_9ZZZZ</name>
<evidence type="ECO:0000256" key="1">
    <source>
        <dbReference type="SAM" id="MobiDB-lite"/>
    </source>
</evidence>
<proteinExistence type="predicted"/>
<feature type="region of interest" description="Disordered" evidence="1">
    <location>
        <begin position="116"/>
        <end position="135"/>
    </location>
</feature>
<evidence type="ECO:0000313" key="2">
    <source>
        <dbReference type="EMBL" id="VAW34215.1"/>
    </source>
</evidence>
<dbReference type="AlphaFoldDB" id="A0A3B0USZ3"/>
<sequence length="135" mass="14968">MTVMRKLLGEISIIPGVTGSCIFDKTAGVLCTDLQTELPKDMTESVCMHFVRLLQMGRMNQLDIKSVYFRFDRYAVIGMSLDTEVVLLTICEVGANCSLVATTVAMLAGDMRDELNSRDDDCQERRPRLPAGSGR</sequence>
<protein>
    <recommendedName>
        <fullName evidence="3">Roadblock/LAMTOR2 domain-containing protein</fullName>
    </recommendedName>
</protein>
<gene>
    <name evidence="2" type="ORF">MNBD_DELTA04-1579</name>
</gene>